<keyword evidence="6" id="KW-0458">Lysosome</keyword>
<proteinExistence type="inferred from homology"/>
<evidence type="ECO:0000259" key="8">
    <source>
        <dbReference type="PROSITE" id="PS51836"/>
    </source>
</evidence>
<name>A0A8M1FPE6_URSMA</name>
<keyword evidence="4" id="KW-0963">Cytoplasm</keyword>
<dbReference type="Pfam" id="PF14636">
    <property type="entry name" value="FNIP_N"/>
    <property type="match status" value="1"/>
</dbReference>
<dbReference type="GO" id="GO:0042030">
    <property type="term" value="F:ATPase inhibitor activity"/>
    <property type="evidence" value="ECO:0007669"/>
    <property type="project" value="TreeGrafter"/>
</dbReference>
<dbReference type="PANTHER" id="PTHR21634">
    <property type="entry name" value="RE13835P"/>
    <property type="match status" value="1"/>
</dbReference>
<feature type="compositionally biased region" description="Basic and acidic residues" evidence="7">
    <location>
        <begin position="63"/>
        <end position="73"/>
    </location>
</feature>
<gene>
    <name evidence="10" type="primary">FNIP2</name>
</gene>
<dbReference type="PANTHER" id="PTHR21634:SF11">
    <property type="entry name" value="FOLLICULIN-INTERACTING PROTEIN 2"/>
    <property type="match status" value="1"/>
</dbReference>
<protein>
    <submittedName>
        <fullName evidence="10">Folliculin-interacting protein 2 isoform X2</fullName>
    </submittedName>
</protein>
<feature type="compositionally biased region" description="Basic and acidic residues" evidence="7">
    <location>
        <begin position="897"/>
        <end position="907"/>
    </location>
</feature>
<feature type="region of interest" description="Disordered" evidence="7">
    <location>
        <begin position="194"/>
        <end position="223"/>
    </location>
</feature>
<keyword evidence="5" id="KW-0472">Membrane</keyword>
<sequence>MNVPFSLSSFFFILKEEISRLLPSSSPHLLYREYGDYLGRLVSVKYPSNNKESSAFVSQVHVDSQDKPEESSTTRKMCGSSVKTANRPRGWQDSARCVCNAGSGAGRTYKALFCTKYRKGARVGRGIDHTELSNSWSCSEFDLNEIRLIVYQDCERRGRQVLFDSKAVHKIEEVATQKTEDVPIKLSAKCCQGSGSGSSSSVSSHSSSGGSLPHTKEQLPKYQYTRPASDVNMLGEMMFGSVAMSYKGSTLKIHYIRSPPQLMISKVFSARMGSFCGSTNNLQDSFEYIHQDPNLGKLNTNQNNLGPCRTGSNLAHSTPVDMPSRGQNEDRDSGIARSASLSSLLITPFPSPSSSTSSSSSYQRRWLRSQTTSLENGIIPRRSTDETFSLAEETCSSNPAIVRRKKIAISIIFSLCEKEEAQRNFQDFFFSHFPLFESHMNRLKSAIEKAMISCRKIAESSLRVQFYVSRLMEALGEFRGTIWNLYSVPRIAEPVWLTMMSSTLEKTQLCQRFLKEFTLLIEQINKNQFFAALLTAVLTYHLAWVPTVMPVDHPPIRAFSEKRTSQSVNTLAKTHPYNPLWAQLGDLYGAIGSPVRLTRTVVVGKQKDLVQRILYVLTYFLRCSELQENQLTWSGSHGEGDQVLNGSSITTALERGEVEESEYVVVTVRSEPALLPPLLPPSMAEGRSPRPEGLDVSPEGSDIRDLCSKPDKEGHRRPEQSSQACSMGFQEPGSDSSWKPQGTFCGEEGSEKEVPRDSSSRLSSCEGLGAGAKVSQQTVSEELKGEMPRKLTDRSPAWPCPDRHSWEKPPLEKVTFQIGSSVSPESDLESRTKKMEKRLSACRQYLELACHPSAKPGMDADMPQDPQVSRCSFTPGFQNNVHCPQSPSCERDEGESERDFAADRGMKTEAVADAAGQPDQSADSLAPEGRAAGAGTRPLEGTRRLHLKAAEGPLMQPVPSRCAQQASGFSGTADVPCGDADRKASFRMEGDIPRNESSDSALGDSDEEACASASLNLEPSDDRTEGSLEVELPLPRSQSISNPNVRNFGRSLLAGYCPTYMPDLVLHGTSSDEKLKQCLVADLVHTVHHPVLDEPIAEAVCIIADTDKWSVQVATSQRKVTDSMKLGQDVLVSSQVSSLLHSILQLYKLHLPADFCIMHLEDRLQEMYLKSKMLSEYLRGHTRVHVKELGVVLGIESNDLPLLTAIASTHSPYVAQILL</sequence>
<dbReference type="GO" id="GO:0051087">
    <property type="term" value="F:protein-folding chaperone binding"/>
    <property type="evidence" value="ECO:0007669"/>
    <property type="project" value="TreeGrafter"/>
</dbReference>
<feature type="region of interest" description="Disordered" evidence="7">
    <location>
        <begin position="57"/>
        <end position="76"/>
    </location>
</feature>
<feature type="region of interest" description="Disordered" evidence="7">
    <location>
        <begin position="675"/>
        <end position="835"/>
    </location>
</feature>
<dbReference type="CTD" id="57600"/>
<organism evidence="9 10">
    <name type="scientific">Ursus maritimus</name>
    <name type="common">Polar bear</name>
    <name type="synonym">Thalarctos maritimus</name>
    <dbReference type="NCBI Taxonomy" id="29073"/>
    <lineage>
        <taxon>Eukaryota</taxon>
        <taxon>Metazoa</taxon>
        <taxon>Chordata</taxon>
        <taxon>Craniata</taxon>
        <taxon>Vertebrata</taxon>
        <taxon>Euteleostomi</taxon>
        <taxon>Mammalia</taxon>
        <taxon>Eutheria</taxon>
        <taxon>Laurasiatheria</taxon>
        <taxon>Carnivora</taxon>
        <taxon>Caniformia</taxon>
        <taxon>Ursidae</taxon>
        <taxon>Ursus</taxon>
    </lineage>
</organism>
<evidence type="ECO:0000313" key="9">
    <source>
        <dbReference type="Proteomes" id="UP000261680"/>
    </source>
</evidence>
<accession>A0A8M1FPE6</accession>
<feature type="compositionally biased region" description="Basic and acidic residues" evidence="7">
    <location>
        <begin position="781"/>
        <end position="793"/>
    </location>
</feature>
<feature type="compositionally biased region" description="Basic and acidic residues" evidence="7">
    <location>
        <begin position="749"/>
        <end position="759"/>
    </location>
</feature>
<evidence type="ECO:0000256" key="3">
    <source>
        <dbReference type="ARBA" id="ARBA00007541"/>
    </source>
</evidence>
<dbReference type="InterPro" id="IPR028086">
    <property type="entry name" value="FNIP_C_dom"/>
</dbReference>
<dbReference type="RefSeq" id="XP_040482339.1">
    <property type="nucleotide sequence ID" value="XM_040626405.1"/>
</dbReference>
<dbReference type="InterPro" id="IPR028084">
    <property type="entry name" value="FNIP_N_dom"/>
</dbReference>
<evidence type="ECO:0000256" key="2">
    <source>
        <dbReference type="ARBA" id="ARBA00004656"/>
    </source>
</evidence>
<dbReference type="Proteomes" id="UP000261680">
    <property type="component" value="Unplaced"/>
</dbReference>
<comment type="similarity">
    <text evidence="3">Belongs to the FNIP family.</text>
</comment>
<feature type="region of interest" description="Disordered" evidence="7">
    <location>
        <begin position="297"/>
        <end position="333"/>
    </location>
</feature>
<feature type="compositionally biased region" description="Basic and acidic residues" evidence="7">
    <location>
        <begin position="979"/>
        <end position="997"/>
    </location>
</feature>
<evidence type="ECO:0000256" key="6">
    <source>
        <dbReference type="ARBA" id="ARBA00023228"/>
    </source>
</evidence>
<dbReference type="Pfam" id="PF14638">
    <property type="entry name" value="FNIP_C"/>
    <property type="match status" value="1"/>
</dbReference>
<feature type="compositionally biased region" description="Basic and acidic residues" evidence="7">
    <location>
        <begin position="801"/>
        <end position="811"/>
    </location>
</feature>
<dbReference type="AlphaFoldDB" id="A0A8M1FPE6"/>
<dbReference type="InterPro" id="IPR028085">
    <property type="entry name" value="FNIP_mid_dom"/>
</dbReference>
<feature type="compositionally biased region" description="Polar residues" evidence="7">
    <location>
        <begin position="297"/>
        <end position="316"/>
    </location>
</feature>
<evidence type="ECO:0000313" key="10">
    <source>
        <dbReference type="RefSeq" id="XP_040482339.1"/>
    </source>
</evidence>
<dbReference type="PROSITE" id="PS51836">
    <property type="entry name" value="DENN_FNIP12"/>
    <property type="match status" value="1"/>
</dbReference>
<dbReference type="PRINTS" id="PR02073">
    <property type="entry name" value="FOLLICULNIP1"/>
</dbReference>
<evidence type="ECO:0000256" key="4">
    <source>
        <dbReference type="ARBA" id="ARBA00022490"/>
    </source>
</evidence>
<dbReference type="Pfam" id="PF14637">
    <property type="entry name" value="FNIP_M"/>
    <property type="match status" value="1"/>
</dbReference>
<dbReference type="GeneID" id="103658106"/>
<dbReference type="InterPro" id="IPR026156">
    <property type="entry name" value="FNIP_fam"/>
</dbReference>
<feature type="compositionally biased region" description="Basic and acidic residues" evidence="7">
    <location>
        <begin position="701"/>
        <end position="719"/>
    </location>
</feature>
<evidence type="ECO:0000256" key="1">
    <source>
        <dbReference type="ARBA" id="ARBA00004496"/>
    </source>
</evidence>
<keyword evidence="9" id="KW-1185">Reference proteome</keyword>
<evidence type="ECO:0000256" key="5">
    <source>
        <dbReference type="ARBA" id="ARBA00023136"/>
    </source>
</evidence>
<comment type="subcellular location">
    <subcellularLocation>
        <location evidence="1">Cytoplasm</location>
    </subcellularLocation>
    <subcellularLocation>
        <location evidence="2">Lysosome membrane</location>
    </subcellularLocation>
</comment>
<dbReference type="InterPro" id="IPR037545">
    <property type="entry name" value="DENN_FNIP1/2"/>
</dbReference>
<feature type="region of interest" description="Disordered" evidence="7">
    <location>
        <begin position="882"/>
        <end position="1027"/>
    </location>
</feature>
<reference evidence="10" key="1">
    <citation type="submission" date="2025-08" db="UniProtKB">
        <authorList>
            <consortium name="RefSeq"/>
        </authorList>
    </citation>
    <scope>IDENTIFICATION</scope>
    <source>
        <tissue evidence="10">Whole blood</tissue>
    </source>
</reference>
<dbReference type="GO" id="GO:0005765">
    <property type="term" value="C:lysosomal membrane"/>
    <property type="evidence" value="ECO:0007669"/>
    <property type="project" value="UniProtKB-SubCell"/>
</dbReference>
<feature type="compositionally biased region" description="Low complexity" evidence="7">
    <location>
        <begin position="197"/>
        <end position="211"/>
    </location>
</feature>
<evidence type="ECO:0000256" key="7">
    <source>
        <dbReference type="SAM" id="MobiDB-lite"/>
    </source>
</evidence>
<feature type="region of interest" description="Disordered" evidence="7">
    <location>
        <begin position="854"/>
        <end position="873"/>
    </location>
</feature>
<feature type="domain" description="UDENN FNIP1/2-type" evidence="8">
    <location>
        <begin position="141"/>
        <end position="1210"/>
    </location>
</feature>